<evidence type="ECO:0000313" key="2">
    <source>
        <dbReference type="EMBL" id="CAL1239564.1"/>
    </source>
</evidence>
<dbReference type="RefSeq" id="WP_348759109.1">
    <property type="nucleotide sequence ID" value="NZ_OZ026884.1"/>
</dbReference>
<accession>A0ABP1C5S7</accession>
<keyword evidence="1" id="KW-0812">Transmembrane</keyword>
<keyword evidence="3" id="KW-1185">Reference proteome</keyword>
<keyword evidence="1" id="KW-0472">Membrane</keyword>
<organism evidence="2 3">
    <name type="scientific">Candidatus Methylocalor cossyra</name>
    <dbReference type="NCBI Taxonomy" id="3108543"/>
    <lineage>
        <taxon>Bacteria</taxon>
        <taxon>Pseudomonadati</taxon>
        <taxon>Pseudomonadota</taxon>
        <taxon>Gammaproteobacteria</taxon>
        <taxon>Methylococcales</taxon>
        <taxon>Methylococcaceae</taxon>
        <taxon>Candidatus Methylocalor</taxon>
    </lineage>
</organism>
<evidence type="ECO:0000313" key="3">
    <source>
        <dbReference type="Proteomes" id="UP001497493"/>
    </source>
</evidence>
<evidence type="ECO:0000256" key="1">
    <source>
        <dbReference type="SAM" id="Phobius"/>
    </source>
</evidence>
<name>A0ABP1C5S7_9GAMM</name>
<proteinExistence type="predicted"/>
<dbReference type="EMBL" id="OZ026884">
    <property type="protein sequence ID" value="CAL1239564.1"/>
    <property type="molecule type" value="Genomic_DNA"/>
</dbReference>
<reference evidence="2 3" key="1">
    <citation type="submission" date="2024-04" db="EMBL/GenBank/DDBJ databases">
        <authorList>
            <person name="Cremers G."/>
        </authorList>
    </citation>
    <scope>NUCLEOTIDE SEQUENCE [LARGE SCALE GENOMIC DNA]</scope>
    <source>
        <strain evidence="2">MeCH1-AG</strain>
    </source>
</reference>
<protein>
    <recommendedName>
        <fullName evidence="4">DUF4328 domain-containing protein</fullName>
    </recommendedName>
</protein>
<dbReference type="Proteomes" id="UP001497493">
    <property type="component" value="Chromosome"/>
</dbReference>
<keyword evidence="1" id="KW-1133">Transmembrane helix</keyword>
<gene>
    <name evidence="2" type="ORF">MECH1_V1_0788</name>
</gene>
<feature type="transmembrane region" description="Helical" evidence="1">
    <location>
        <begin position="66"/>
        <end position="87"/>
    </location>
</feature>
<feature type="transmembrane region" description="Helical" evidence="1">
    <location>
        <begin position="26"/>
        <end position="46"/>
    </location>
</feature>
<sequence>MLGGLVVIAIAYWFYRSAEARGLPNFHWAFAGVLSFYIPNFIWALAVAKPWVASLHEAHATTTAGLINHSSVLVGLICAVLVHRFFLLNAPKPQ</sequence>
<evidence type="ECO:0008006" key="4">
    <source>
        <dbReference type="Google" id="ProtNLM"/>
    </source>
</evidence>